<dbReference type="CDD" id="cd19499">
    <property type="entry name" value="RecA-like_ClpB_Hsp104-like"/>
    <property type="match status" value="1"/>
</dbReference>
<dbReference type="Pfam" id="PF07724">
    <property type="entry name" value="AAA_2"/>
    <property type="match status" value="1"/>
</dbReference>
<dbReference type="Proteomes" id="UP000176547">
    <property type="component" value="Unassembled WGS sequence"/>
</dbReference>
<evidence type="ECO:0000256" key="4">
    <source>
        <dbReference type="SAM" id="Phobius"/>
    </source>
</evidence>
<keyword evidence="4" id="KW-0812">Transmembrane</keyword>
<keyword evidence="3" id="KW-0143">Chaperone</keyword>
<feature type="transmembrane region" description="Helical" evidence="4">
    <location>
        <begin position="31"/>
        <end position="52"/>
    </location>
</feature>
<feature type="domain" description="AAA+ ATPase" evidence="5">
    <location>
        <begin position="304"/>
        <end position="535"/>
    </location>
</feature>
<keyword evidence="1" id="KW-0547">Nucleotide-binding</keyword>
<evidence type="ECO:0000256" key="2">
    <source>
        <dbReference type="ARBA" id="ARBA00022840"/>
    </source>
</evidence>
<name>A0A1F5NFV1_9BACT</name>
<protein>
    <recommendedName>
        <fullName evidence="9">Clp R domain-containing protein</fullName>
    </recommendedName>
</protein>
<evidence type="ECO:0000256" key="3">
    <source>
        <dbReference type="ARBA" id="ARBA00023186"/>
    </source>
</evidence>
<keyword evidence="2" id="KW-0067">ATP-binding</keyword>
<dbReference type="InterPro" id="IPR003959">
    <property type="entry name" value="ATPase_AAA_core"/>
</dbReference>
<gene>
    <name evidence="7" type="ORF">A3K06_02670</name>
</gene>
<dbReference type="PRINTS" id="PR00300">
    <property type="entry name" value="CLPPROTEASEA"/>
</dbReference>
<keyword evidence="4" id="KW-1133">Transmembrane helix</keyword>
<dbReference type="SMART" id="SM01086">
    <property type="entry name" value="ClpB_D2-small"/>
    <property type="match status" value="1"/>
</dbReference>
<dbReference type="SMART" id="SM00382">
    <property type="entry name" value="AAA"/>
    <property type="match status" value="2"/>
</dbReference>
<proteinExistence type="predicted"/>
<evidence type="ECO:0000256" key="1">
    <source>
        <dbReference type="ARBA" id="ARBA00022741"/>
    </source>
</evidence>
<dbReference type="PANTHER" id="PTHR11638">
    <property type="entry name" value="ATP-DEPENDENT CLP PROTEASE"/>
    <property type="match status" value="1"/>
</dbReference>
<dbReference type="GO" id="GO:0005737">
    <property type="term" value="C:cytoplasm"/>
    <property type="evidence" value="ECO:0007669"/>
    <property type="project" value="TreeGrafter"/>
</dbReference>
<keyword evidence="4" id="KW-0472">Membrane</keyword>
<dbReference type="GO" id="GO:0034605">
    <property type="term" value="P:cellular response to heat"/>
    <property type="evidence" value="ECO:0007669"/>
    <property type="project" value="TreeGrafter"/>
</dbReference>
<dbReference type="Pfam" id="PF10431">
    <property type="entry name" value="ClpB_D2-small"/>
    <property type="match status" value="1"/>
</dbReference>
<evidence type="ECO:0000313" key="7">
    <source>
        <dbReference type="EMBL" id="OGE76392.1"/>
    </source>
</evidence>
<evidence type="ECO:0000259" key="6">
    <source>
        <dbReference type="SMART" id="SM01086"/>
    </source>
</evidence>
<dbReference type="InterPro" id="IPR003593">
    <property type="entry name" value="AAA+_ATPase"/>
</dbReference>
<evidence type="ECO:0008006" key="9">
    <source>
        <dbReference type="Google" id="ProtNLM"/>
    </source>
</evidence>
<dbReference type="PANTHER" id="PTHR11638:SF18">
    <property type="entry name" value="HEAT SHOCK PROTEIN 104"/>
    <property type="match status" value="1"/>
</dbReference>
<organism evidence="7 8">
    <name type="scientific">Candidatus Doudnabacteria bacterium RIFCSPHIGHO2_01_52_17</name>
    <dbReference type="NCBI Taxonomy" id="1817820"/>
    <lineage>
        <taxon>Bacteria</taxon>
        <taxon>Candidatus Doudnaibacteriota</taxon>
    </lineage>
</organism>
<accession>A0A1F5NFV1</accession>
<dbReference type="GO" id="GO:0016887">
    <property type="term" value="F:ATP hydrolysis activity"/>
    <property type="evidence" value="ECO:0007669"/>
    <property type="project" value="InterPro"/>
</dbReference>
<dbReference type="InterPro" id="IPR001270">
    <property type="entry name" value="ClpA/B"/>
</dbReference>
<feature type="domain" description="AAA+ ATPase" evidence="5">
    <location>
        <begin position="580"/>
        <end position="724"/>
    </location>
</feature>
<dbReference type="InterPro" id="IPR027417">
    <property type="entry name" value="P-loop_NTPase"/>
</dbReference>
<evidence type="ECO:0000313" key="8">
    <source>
        <dbReference type="Proteomes" id="UP000176547"/>
    </source>
</evidence>
<dbReference type="EMBL" id="MFEG01000008">
    <property type="protein sequence ID" value="OGE76392.1"/>
    <property type="molecule type" value="Genomic_DNA"/>
</dbReference>
<dbReference type="Gene3D" id="3.40.50.300">
    <property type="entry name" value="P-loop containing nucleotide triphosphate hydrolases"/>
    <property type="match status" value="2"/>
</dbReference>
<feature type="transmembrane region" description="Helical" evidence="4">
    <location>
        <begin position="58"/>
        <end position="82"/>
    </location>
</feature>
<dbReference type="InterPro" id="IPR050130">
    <property type="entry name" value="ClpA_ClpB"/>
</dbReference>
<sequence>MKILHGAEIYIAQSGYGPALQLERLLPRRSAGIIAFAAGVASAIGAMATLAFSSQRNLVYVLLGLTLIALAMFLGIGVFWLFGGYLRAPRVYAAESVKRAWEQEALGAILTFDAAALVRESAEGDNLVPVRFWNAITQRERFVWVWRRLDVLPATLRKKAGEAYPPAAAFSLMEVLRTAWQKALEANRVQVDDADIAAALCDRDKIFRDVIFEAEVEAEDFFEVAQWRRRHELDLLRKARFWSRENLLDTEGIGKDWSAGYTLNLDRTAIDLTANVEFAPPPTHLYGHRPQLELMERLLLRAGTGSNLVIVGEPGVGRHTLMRAFAAKVRRGETLGPFRFKRLLQIDTSAILGGTTNPNETLGKISLLFNEALLAENVILVINDIDAFFDPQPEVGRVNAAEALLPYLKSPLRVIGITTQGGYQATVGKNPQLQEIFSKLEVSEPPLQETLRILEDEAPRTERRTGVFFSFQALREIAALSQKLIQNIPNPVKAIELLEETAVYAVTNENIRVIRKAQVQRVVTIRTKVPVERVEGQEKDILLNLETVLHERVVGQDDAIRQIADAMRRARAGISSGKRPIGSFLFLGPTGVGKTETAKALAAVYFGSESRMIRLDMSEYQGGESEARLIGDPNSGTGGALTEAVIADPFSLVLLDEMEKANPKILDLFLQVLDDGRLTDMLGRTVSFANTMIIATSNAGAEFIREMERRGGIAGAREKILDQLQRQGIFKPEFLNRFDGVVIYQPLDEVALTEIAILLLREFNERLREREVQINITPELAKAVARGGYTAEFGARPLRRYIQEHIENYVARGLIAGDIKRGDMIEFPPNIL</sequence>
<reference evidence="7 8" key="1">
    <citation type="journal article" date="2016" name="Nat. Commun.">
        <title>Thousands of microbial genomes shed light on interconnected biogeochemical processes in an aquifer system.</title>
        <authorList>
            <person name="Anantharaman K."/>
            <person name="Brown C.T."/>
            <person name="Hug L.A."/>
            <person name="Sharon I."/>
            <person name="Castelle C.J."/>
            <person name="Probst A.J."/>
            <person name="Thomas B.C."/>
            <person name="Singh A."/>
            <person name="Wilkins M.J."/>
            <person name="Karaoz U."/>
            <person name="Brodie E.L."/>
            <person name="Williams K.H."/>
            <person name="Hubbard S.S."/>
            <person name="Banfield J.F."/>
        </authorList>
    </citation>
    <scope>NUCLEOTIDE SEQUENCE [LARGE SCALE GENOMIC DNA]</scope>
</reference>
<feature type="domain" description="Clp ATPase C-terminal" evidence="6">
    <location>
        <begin position="747"/>
        <end position="827"/>
    </location>
</feature>
<evidence type="ECO:0000259" key="5">
    <source>
        <dbReference type="SMART" id="SM00382"/>
    </source>
</evidence>
<dbReference type="GO" id="GO:0005524">
    <property type="term" value="F:ATP binding"/>
    <property type="evidence" value="ECO:0007669"/>
    <property type="project" value="UniProtKB-KW"/>
</dbReference>
<dbReference type="InterPro" id="IPR019489">
    <property type="entry name" value="Clp_ATPase_C"/>
</dbReference>
<comment type="caution">
    <text evidence="7">The sequence shown here is derived from an EMBL/GenBank/DDBJ whole genome shotgun (WGS) entry which is preliminary data.</text>
</comment>
<dbReference type="Gene3D" id="1.10.8.60">
    <property type="match status" value="2"/>
</dbReference>
<dbReference type="SUPFAM" id="SSF52540">
    <property type="entry name" value="P-loop containing nucleoside triphosphate hydrolases"/>
    <property type="match status" value="2"/>
</dbReference>
<dbReference type="AlphaFoldDB" id="A0A1F5NFV1"/>